<gene>
    <name evidence="10" type="ORF">KI387_039590</name>
</gene>
<comment type="caution">
    <text evidence="10">The sequence shown here is derived from an EMBL/GenBank/DDBJ whole genome shotgun (WGS) entry which is preliminary data.</text>
</comment>
<comment type="subunit">
    <text evidence="2">Homodimer.</text>
</comment>
<dbReference type="PANTHER" id="PTHR43880:SF56">
    <property type="entry name" value="ALCOHOL DEHYDROGENASE-LIKE 4"/>
    <property type="match status" value="1"/>
</dbReference>
<evidence type="ECO:0000256" key="3">
    <source>
        <dbReference type="ARBA" id="ARBA00022723"/>
    </source>
</evidence>
<keyword evidence="4 7" id="KW-0862">Zinc</keyword>
<keyword evidence="3 7" id="KW-0479">Metal-binding</keyword>
<dbReference type="PANTHER" id="PTHR43880">
    <property type="entry name" value="ALCOHOL DEHYDROGENASE"/>
    <property type="match status" value="1"/>
</dbReference>
<proteinExistence type="inferred from homology"/>
<dbReference type="SUPFAM" id="SSF51735">
    <property type="entry name" value="NAD(P)-binding Rossmann-fold domains"/>
    <property type="match status" value="1"/>
</dbReference>
<dbReference type="InterPro" id="IPR013149">
    <property type="entry name" value="ADH-like_C"/>
</dbReference>
<comment type="cofactor">
    <cofactor evidence="1 7">
        <name>Zn(2+)</name>
        <dbReference type="ChEBI" id="CHEBI:29105"/>
    </cofactor>
</comment>
<accession>A0AA38CFJ1</accession>
<feature type="domain" description="Alcohol dehydrogenase-like C-terminal" evidence="8">
    <location>
        <begin position="239"/>
        <end position="361"/>
    </location>
</feature>
<dbReference type="InterPro" id="IPR002328">
    <property type="entry name" value="ADH_Zn_CS"/>
</dbReference>
<organism evidence="10 11">
    <name type="scientific">Taxus chinensis</name>
    <name type="common">Chinese yew</name>
    <name type="synonym">Taxus wallichiana var. chinensis</name>
    <dbReference type="NCBI Taxonomy" id="29808"/>
    <lineage>
        <taxon>Eukaryota</taxon>
        <taxon>Viridiplantae</taxon>
        <taxon>Streptophyta</taxon>
        <taxon>Embryophyta</taxon>
        <taxon>Tracheophyta</taxon>
        <taxon>Spermatophyta</taxon>
        <taxon>Pinopsida</taxon>
        <taxon>Pinidae</taxon>
        <taxon>Conifers II</taxon>
        <taxon>Cupressales</taxon>
        <taxon>Taxaceae</taxon>
        <taxon>Taxus</taxon>
    </lineage>
</organism>
<evidence type="ECO:0000313" key="10">
    <source>
        <dbReference type="EMBL" id="KAH9296002.1"/>
    </source>
</evidence>
<evidence type="ECO:0000256" key="1">
    <source>
        <dbReference type="ARBA" id="ARBA00001947"/>
    </source>
</evidence>
<evidence type="ECO:0000256" key="5">
    <source>
        <dbReference type="ARBA" id="ARBA00023002"/>
    </source>
</evidence>
<evidence type="ECO:0000256" key="7">
    <source>
        <dbReference type="RuleBase" id="RU361277"/>
    </source>
</evidence>
<evidence type="ECO:0000256" key="6">
    <source>
        <dbReference type="ARBA" id="ARBA00060764"/>
    </source>
</evidence>
<dbReference type="InterPro" id="IPR036291">
    <property type="entry name" value="NAD(P)-bd_dom_sf"/>
</dbReference>
<evidence type="ECO:0000259" key="8">
    <source>
        <dbReference type="Pfam" id="PF00107"/>
    </source>
</evidence>
<dbReference type="SUPFAM" id="SSF50129">
    <property type="entry name" value="GroES-like"/>
    <property type="match status" value="1"/>
</dbReference>
<dbReference type="GO" id="GO:0008270">
    <property type="term" value="F:zinc ion binding"/>
    <property type="evidence" value="ECO:0007669"/>
    <property type="project" value="InterPro"/>
</dbReference>
<evidence type="ECO:0000313" key="11">
    <source>
        <dbReference type="Proteomes" id="UP000824469"/>
    </source>
</evidence>
<dbReference type="FunFam" id="3.40.50.720:FF:000003">
    <property type="entry name" value="S-(hydroxymethyl)glutathione dehydrogenase"/>
    <property type="match status" value="1"/>
</dbReference>
<dbReference type="GO" id="GO:0051903">
    <property type="term" value="F:S-(hydroxymethyl)glutathione dehydrogenase [NAD(P)+] activity"/>
    <property type="evidence" value="ECO:0007669"/>
    <property type="project" value="TreeGrafter"/>
</dbReference>
<dbReference type="OMA" id="MVISFHT"/>
<reference evidence="10 11" key="1">
    <citation type="journal article" date="2021" name="Nat. Plants">
        <title>The Taxus genome provides insights into paclitaxel biosynthesis.</title>
        <authorList>
            <person name="Xiong X."/>
            <person name="Gou J."/>
            <person name="Liao Q."/>
            <person name="Li Y."/>
            <person name="Zhou Q."/>
            <person name="Bi G."/>
            <person name="Li C."/>
            <person name="Du R."/>
            <person name="Wang X."/>
            <person name="Sun T."/>
            <person name="Guo L."/>
            <person name="Liang H."/>
            <person name="Lu P."/>
            <person name="Wu Y."/>
            <person name="Zhang Z."/>
            <person name="Ro D.K."/>
            <person name="Shang Y."/>
            <person name="Huang S."/>
            <person name="Yan J."/>
        </authorList>
    </citation>
    <scope>NUCLEOTIDE SEQUENCE [LARGE SCALE GENOMIC DNA]</scope>
    <source>
        <strain evidence="10">Ta-2019</strain>
    </source>
</reference>
<feature type="domain" description="Alcohol dehydrogenase-like N-terminal" evidence="9">
    <location>
        <begin position="67"/>
        <end position="197"/>
    </location>
</feature>
<feature type="non-terminal residue" evidence="10">
    <location>
        <position position="1"/>
    </location>
</feature>
<keyword evidence="5" id="KW-0560">Oxidoreductase</keyword>
<evidence type="ECO:0000259" key="9">
    <source>
        <dbReference type="Pfam" id="PF08240"/>
    </source>
</evidence>
<dbReference type="Proteomes" id="UP000824469">
    <property type="component" value="Unassembled WGS sequence"/>
</dbReference>
<comment type="similarity">
    <text evidence="6">Belongs to the zinc-containing alcohol dehydrogenase family. Class-IV subfamily.</text>
</comment>
<dbReference type="Gene3D" id="3.90.180.10">
    <property type="entry name" value="Medium-chain alcohol dehydrogenases, catalytic domain"/>
    <property type="match status" value="1"/>
</dbReference>
<dbReference type="Pfam" id="PF00107">
    <property type="entry name" value="ADH_zinc_N"/>
    <property type="match status" value="1"/>
</dbReference>
<protein>
    <recommendedName>
        <fullName evidence="12">Alcohol dehydrogenase</fullName>
    </recommendedName>
</protein>
<dbReference type="PROSITE" id="PS00059">
    <property type="entry name" value="ADH_ZINC"/>
    <property type="match status" value="1"/>
</dbReference>
<dbReference type="GO" id="GO:0005829">
    <property type="term" value="C:cytosol"/>
    <property type="evidence" value="ECO:0007669"/>
    <property type="project" value="TreeGrafter"/>
</dbReference>
<keyword evidence="11" id="KW-1185">Reference proteome</keyword>
<evidence type="ECO:0008006" key="12">
    <source>
        <dbReference type="Google" id="ProtNLM"/>
    </source>
</evidence>
<sequence length="374" mass="40684">MHILFVVNNRFGRMEVEGPAINEIENGYGDLNHKTAGKVITCKAAVAWGTKKPLVIEEVQVDPPQAMEVRVKITHTSLCHTDILFWRTENEVLHAFPRILGHEAAGIVESVGEGVTDMEEGDHVLPLFTGECGECVYCKSNKTNLCGKYRVDPTRSVMRSDNKTRFSIDGNPVYHCMATSTFSEYTVLDSANVVKINPLAPLDKVCLLGCGLATGFGAAWNTANVQAGSTVAIFGLGTIGLAVAEGARVRGASRIIGVDTNPDKFTIAKKLGVTEVINPKDHVKPMHEVIREISDGGVDFSFECVGQADIMYEAFLSTHDGWGLAVIVGVDYSGRKISFLPTEFLDGRRIDGTTFGDFKGKTHLPGVVQMYMNK</sequence>
<dbReference type="Gene3D" id="3.40.50.720">
    <property type="entry name" value="NAD(P)-binding Rossmann-like Domain"/>
    <property type="match status" value="1"/>
</dbReference>
<evidence type="ECO:0000256" key="4">
    <source>
        <dbReference type="ARBA" id="ARBA00022833"/>
    </source>
</evidence>
<dbReference type="GO" id="GO:0046294">
    <property type="term" value="P:formaldehyde catabolic process"/>
    <property type="evidence" value="ECO:0007669"/>
    <property type="project" value="TreeGrafter"/>
</dbReference>
<dbReference type="AlphaFoldDB" id="A0AA38CFJ1"/>
<dbReference type="EMBL" id="JAHRHJ020000011">
    <property type="protein sequence ID" value="KAH9296002.1"/>
    <property type="molecule type" value="Genomic_DNA"/>
</dbReference>
<name>A0AA38CFJ1_TAXCH</name>
<dbReference type="Pfam" id="PF08240">
    <property type="entry name" value="ADH_N"/>
    <property type="match status" value="1"/>
</dbReference>
<dbReference type="FunFam" id="3.90.180.10:FF:000067">
    <property type="entry name" value="alcohol dehydrogenase 1-like isoform X1"/>
    <property type="match status" value="1"/>
</dbReference>
<evidence type="ECO:0000256" key="2">
    <source>
        <dbReference type="ARBA" id="ARBA00011738"/>
    </source>
</evidence>
<dbReference type="InterPro" id="IPR013154">
    <property type="entry name" value="ADH-like_N"/>
</dbReference>
<dbReference type="InterPro" id="IPR011032">
    <property type="entry name" value="GroES-like_sf"/>
</dbReference>